<proteinExistence type="predicted"/>
<dbReference type="SUPFAM" id="SSF55073">
    <property type="entry name" value="Nucleotide cyclase"/>
    <property type="match status" value="1"/>
</dbReference>
<dbReference type="FunFam" id="3.30.70.270:FF:000001">
    <property type="entry name" value="Diguanylate cyclase domain protein"/>
    <property type="match status" value="1"/>
</dbReference>
<dbReference type="SMART" id="SM00267">
    <property type="entry name" value="GGDEF"/>
    <property type="match status" value="1"/>
</dbReference>
<gene>
    <name evidence="5" type="ordered locus">Tola_2358</name>
</gene>
<dbReference type="EMBL" id="CP001616">
    <property type="protein sequence ID" value="ACQ93955.1"/>
    <property type="molecule type" value="Genomic_DNA"/>
</dbReference>
<comment type="cofactor">
    <cofactor evidence="1">
        <name>Mg(2+)</name>
        <dbReference type="ChEBI" id="CHEBI:18420"/>
    </cofactor>
</comment>
<dbReference type="OrthoDB" id="9812260at2"/>
<evidence type="ECO:0000256" key="2">
    <source>
        <dbReference type="ARBA" id="ARBA00012528"/>
    </source>
</evidence>
<accession>C4L9K2</accession>
<dbReference type="eggNOG" id="COG2199">
    <property type="taxonomic scope" value="Bacteria"/>
</dbReference>
<dbReference type="GO" id="GO:0043709">
    <property type="term" value="P:cell adhesion involved in single-species biofilm formation"/>
    <property type="evidence" value="ECO:0007669"/>
    <property type="project" value="TreeGrafter"/>
</dbReference>
<evidence type="ECO:0000313" key="6">
    <source>
        <dbReference type="Proteomes" id="UP000009073"/>
    </source>
</evidence>
<keyword evidence="6" id="KW-1185">Reference proteome</keyword>
<dbReference type="AlphaFoldDB" id="C4L9K2"/>
<dbReference type="STRING" id="595494.Tola_2358"/>
<dbReference type="Pfam" id="PF00990">
    <property type="entry name" value="GGDEF"/>
    <property type="match status" value="1"/>
</dbReference>
<name>C4L9K2_TOLAT</name>
<dbReference type="CDD" id="cd01949">
    <property type="entry name" value="GGDEF"/>
    <property type="match status" value="1"/>
</dbReference>
<sequence>MNGQDDTLQPVDSGKRYIQLEKQYTGHPLLAELDSLHRQYQRLERRLNKIARIGDLMQAQIMDLNSELDKRAKTDPLTGLFNRGGLYPQMFALKKQLELNHSCFGVLLLDLDYFKEVNDQFGHLQGDHLLISVAAILQSICSTQGVCARWGGEEFLILMPDCSEKSLHTMAENIMQAIRSVPLPGNDERYLSASIGVYFCREAEMIDDSIRKADLAMYKAKAQGRDQLVTYSPELGETKVVL</sequence>
<dbReference type="EC" id="2.7.7.65" evidence="2"/>
<protein>
    <recommendedName>
        <fullName evidence="2">diguanylate cyclase</fullName>
        <ecNumber evidence="2">2.7.7.65</ecNumber>
    </recommendedName>
</protein>
<dbReference type="KEGG" id="tau:Tola_2358"/>
<reference evidence="5 6" key="2">
    <citation type="journal article" date="2011" name="Stand. Genomic Sci.">
        <title>Complete genome sequence of Tolumonas auensis type strain (TA 4).</title>
        <authorList>
            <person name="Chertkov O."/>
            <person name="Copeland A."/>
            <person name="Lucas S."/>
            <person name="Lapidus A."/>
            <person name="Berry K.W."/>
            <person name="Detter J.C."/>
            <person name="Del Rio T.G."/>
            <person name="Hammon N."/>
            <person name="Dalin E."/>
            <person name="Tice H."/>
            <person name="Pitluck S."/>
            <person name="Richardson P."/>
            <person name="Bruce D."/>
            <person name="Goodwin L."/>
            <person name="Han C."/>
            <person name="Tapia R."/>
            <person name="Saunders E."/>
            <person name="Schmutz J."/>
            <person name="Brettin T."/>
            <person name="Larimer F."/>
            <person name="Land M."/>
            <person name="Hauser L."/>
            <person name="Spring S."/>
            <person name="Rohde M."/>
            <person name="Kyrpides N.C."/>
            <person name="Ivanova N."/>
            <person name="Goker M."/>
            <person name="Beller H.R."/>
            <person name="Klenk H.P."/>
            <person name="Woyke T."/>
        </authorList>
    </citation>
    <scope>NUCLEOTIDE SEQUENCE [LARGE SCALE GENOMIC DNA]</scope>
    <source>
        <strain evidence="6">DSM 9187 / TA4</strain>
    </source>
</reference>
<dbReference type="HOGENOM" id="CLU_000445_11_16_6"/>
<dbReference type="RefSeq" id="WP_015879423.1">
    <property type="nucleotide sequence ID" value="NC_012691.1"/>
</dbReference>
<reference evidence="6" key="1">
    <citation type="submission" date="2009-05" db="EMBL/GenBank/DDBJ databases">
        <title>Complete sequence of Tolumonas auensis DSM 9187.</title>
        <authorList>
            <consortium name="US DOE Joint Genome Institute"/>
            <person name="Lucas S."/>
            <person name="Copeland A."/>
            <person name="Lapidus A."/>
            <person name="Glavina del Rio T."/>
            <person name="Tice H."/>
            <person name="Bruce D."/>
            <person name="Goodwin L."/>
            <person name="Pitluck S."/>
            <person name="Chertkov O."/>
            <person name="Brettin T."/>
            <person name="Detter J.C."/>
            <person name="Han C."/>
            <person name="Larimer F."/>
            <person name="Land M."/>
            <person name="Hauser L."/>
            <person name="Kyrpides N."/>
            <person name="Mikhailova N."/>
            <person name="Spring S."/>
            <person name="Beller H."/>
        </authorList>
    </citation>
    <scope>NUCLEOTIDE SEQUENCE [LARGE SCALE GENOMIC DNA]</scope>
    <source>
        <strain evidence="6">DSM 9187 / TA4</strain>
    </source>
</reference>
<dbReference type="GO" id="GO:0052621">
    <property type="term" value="F:diguanylate cyclase activity"/>
    <property type="evidence" value="ECO:0007669"/>
    <property type="project" value="UniProtKB-EC"/>
</dbReference>
<evidence type="ECO:0000256" key="1">
    <source>
        <dbReference type="ARBA" id="ARBA00001946"/>
    </source>
</evidence>
<organism evidence="5 6">
    <name type="scientific">Tolumonas auensis (strain DSM 9187 / NBRC 110442 / TA 4)</name>
    <dbReference type="NCBI Taxonomy" id="595494"/>
    <lineage>
        <taxon>Bacteria</taxon>
        <taxon>Pseudomonadati</taxon>
        <taxon>Pseudomonadota</taxon>
        <taxon>Gammaproteobacteria</taxon>
        <taxon>Aeromonadales</taxon>
        <taxon>Aeromonadaceae</taxon>
        <taxon>Tolumonas</taxon>
    </lineage>
</organism>
<dbReference type="InterPro" id="IPR000160">
    <property type="entry name" value="GGDEF_dom"/>
</dbReference>
<dbReference type="InterPro" id="IPR029787">
    <property type="entry name" value="Nucleotide_cyclase"/>
</dbReference>
<evidence type="ECO:0000256" key="3">
    <source>
        <dbReference type="ARBA" id="ARBA00034247"/>
    </source>
</evidence>
<dbReference type="GO" id="GO:1902201">
    <property type="term" value="P:negative regulation of bacterial-type flagellum-dependent cell motility"/>
    <property type="evidence" value="ECO:0007669"/>
    <property type="project" value="TreeGrafter"/>
</dbReference>
<feature type="domain" description="GGDEF" evidence="4">
    <location>
        <begin position="102"/>
        <end position="233"/>
    </location>
</feature>
<comment type="catalytic activity">
    <reaction evidence="3">
        <text>2 GTP = 3',3'-c-di-GMP + 2 diphosphate</text>
        <dbReference type="Rhea" id="RHEA:24898"/>
        <dbReference type="ChEBI" id="CHEBI:33019"/>
        <dbReference type="ChEBI" id="CHEBI:37565"/>
        <dbReference type="ChEBI" id="CHEBI:58805"/>
        <dbReference type="EC" id="2.7.7.65"/>
    </reaction>
</comment>
<dbReference type="PROSITE" id="PS50887">
    <property type="entry name" value="GGDEF"/>
    <property type="match status" value="1"/>
</dbReference>
<dbReference type="PANTHER" id="PTHR45138:SF9">
    <property type="entry name" value="DIGUANYLATE CYCLASE DGCM-RELATED"/>
    <property type="match status" value="1"/>
</dbReference>
<dbReference type="Proteomes" id="UP000009073">
    <property type="component" value="Chromosome"/>
</dbReference>
<evidence type="ECO:0000259" key="4">
    <source>
        <dbReference type="PROSITE" id="PS50887"/>
    </source>
</evidence>
<dbReference type="PANTHER" id="PTHR45138">
    <property type="entry name" value="REGULATORY COMPONENTS OF SENSORY TRANSDUCTION SYSTEM"/>
    <property type="match status" value="1"/>
</dbReference>
<dbReference type="InterPro" id="IPR043128">
    <property type="entry name" value="Rev_trsase/Diguanyl_cyclase"/>
</dbReference>
<dbReference type="GO" id="GO:0005886">
    <property type="term" value="C:plasma membrane"/>
    <property type="evidence" value="ECO:0007669"/>
    <property type="project" value="TreeGrafter"/>
</dbReference>
<dbReference type="NCBIfam" id="TIGR00254">
    <property type="entry name" value="GGDEF"/>
    <property type="match status" value="1"/>
</dbReference>
<dbReference type="Gene3D" id="3.30.70.270">
    <property type="match status" value="1"/>
</dbReference>
<dbReference type="InterPro" id="IPR050469">
    <property type="entry name" value="Diguanylate_Cyclase"/>
</dbReference>
<evidence type="ECO:0000313" key="5">
    <source>
        <dbReference type="EMBL" id="ACQ93955.1"/>
    </source>
</evidence>